<sequence length="54" mass="6144">MARTLAAADVTLRDLKQSFGLSLTTAADFFTEWFVEVEPPGVSHWPMLRSQMMR</sequence>
<dbReference type="KEGG" id="hhg:XM38_021940"/>
<proteinExistence type="predicted"/>
<evidence type="ECO:0000313" key="1">
    <source>
        <dbReference type="EMBL" id="ASC71242.1"/>
    </source>
</evidence>
<dbReference type="RefSeq" id="WP_187329361.1">
    <property type="nucleotide sequence ID" value="NZ_CP021983.2"/>
</dbReference>
<gene>
    <name evidence="1" type="ORF">XM38_021940</name>
</gene>
<protein>
    <submittedName>
        <fullName evidence="1">Uncharacterized protein</fullName>
    </submittedName>
</protein>
<organism evidence="1 2">
    <name type="scientific">Halomicronema hongdechloris C2206</name>
    <dbReference type="NCBI Taxonomy" id="1641165"/>
    <lineage>
        <taxon>Bacteria</taxon>
        <taxon>Bacillati</taxon>
        <taxon>Cyanobacteriota</taxon>
        <taxon>Cyanophyceae</taxon>
        <taxon>Nodosilineales</taxon>
        <taxon>Nodosilineaceae</taxon>
        <taxon>Halomicronema</taxon>
    </lineage>
</organism>
<accession>A0A1Z3HLP9</accession>
<dbReference type="AlphaFoldDB" id="A0A1Z3HLP9"/>
<dbReference type="Proteomes" id="UP000191901">
    <property type="component" value="Chromosome"/>
</dbReference>
<name>A0A1Z3HLP9_9CYAN</name>
<evidence type="ECO:0000313" key="2">
    <source>
        <dbReference type="Proteomes" id="UP000191901"/>
    </source>
</evidence>
<dbReference type="EMBL" id="CP021983">
    <property type="protein sequence ID" value="ASC71242.1"/>
    <property type="molecule type" value="Genomic_DNA"/>
</dbReference>
<reference evidence="1 2" key="1">
    <citation type="journal article" date="2016" name="Biochim. Biophys. Acta">
        <title>Characterization of red-shifted phycobilisomes isolated from the chlorophyll f-containing cyanobacterium Halomicronema hongdechloris.</title>
        <authorList>
            <person name="Li Y."/>
            <person name="Lin Y."/>
            <person name="Garvey C.J."/>
            <person name="Birch D."/>
            <person name="Corkery R.W."/>
            <person name="Loughlin P.C."/>
            <person name="Scheer H."/>
            <person name="Willows R.D."/>
            <person name="Chen M."/>
        </authorList>
    </citation>
    <scope>NUCLEOTIDE SEQUENCE [LARGE SCALE GENOMIC DNA]</scope>
    <source>
        <strain evidence="1 2">C2206</strain>
    </source>
</reference>
<keyword evidence="2" id="KW-1185">Reference proteome</keyword>